<dbReference type="InterPro" id="IPR002797">
    <property type="entry name" value="Polysacc_synth"/>
</dbReference>
<feature type="transmembrane region" description="Helical" evidence="6">
    <location>
        <begin position="7"/>
        <end position="30"/>
    </location>
</feature>
<feature type="transmembrane region" description="Helical" evidence="6">
    <location>
        <begin position="466"/>
        <end position="489"/>
    </location>
</feature>
<keyword evidence="4 6" id="KW-1133">Transmembrane helix</keyword>
<dbReference type="STRING" id="173990.SAMN05660691_02614"/>
<dbReference type="RefSeq" id="WP_092793975.1">
    <property type="nucleotide sequence ID" value="NZ_FNXF01000010.1"/>
</dbReference>
<dbReference type="EMBL" id="FNXF01000010">
    <property type="protein sequence ID" value="SEH99010.1"/>
    <property type="molecule type" value="Genomic_DNA"/>
</dbReference>
<feature type="transmembrane region" description="Helical" evidence="6">
    <location>
        <begin position="82"/>
        <end position="104"/>
    </location>
</feature>
<protein>
    <submittedName>
        <fullName evidence="7">Membrane protein involved in the export of O-antigen and teichoic acid</fullName>
    </submittedName>
</protein>
<feature type="transmembrane region" description="Helical" evidence="6">
    <location>
        <begin position="264"/>
        <end position="286"/>
    </location>
</feature>
<reference evidence="8" key="1">
    <citation type="submission" date="2016-10" db="EMBL/GenBank/DDBJ databases">
        <authorList>
            <person name="Varghese N."/>
            <person name="Submissions S."/>
        </authorList>
    </citation>
    <scope>NUCLEOTIDE SEQUENCE [LARGE SCALE GENOMIC DNA]</scope>
    <source>
        <strain evidence="8">DSM 17616</strain>
    </source>
</reference>
<dbReference type="InterPro" id="IPR050833">
    <property type="entry name" value="Poly_Biosynth_Transport"/>
</dbReference>
<keyword evidence="8" id="KW-1185">Reference proteome</keyword>
<feature type="transmembrane region" description="Helical" evidence="6">
    <location>
        <begin position="36"/>
        <end position="62"/>
    </location>
</feature>
<dbReference type="PANTHER" id="PTHR30250">
    <property type="entry name" value="PST FAMILY PREDICTED COLANIC ACID TRANSPORTER"/>
    <property type="match status" value="1"/>
</dbReference>
<gene>
    <name evidence="7" type="ORF">SAMN05660691_02614</name>
</gene>
<dbReference type="GO" id="GO:0005886">
    <property type="term" value="C:plasma membrane"/>
    <property type="evidence" value="ECO:0007669"/>
    <property type="project" value="UniProtKB-SubCell"/>
</dbReference>
<evidence type="ECO:0000313" key="7">
    <source>
        <dbReference type="EMBL" id="SEH99010.1"/>
    </source>
</evidence>
<keyword evidence="3 6" id="KW-0812">Transmembrane</keyword>
<evidence type="ECO:0000256" key="2">
    <source>
        <dbReference type="ARBA" id="ARBA00022475"/>
    </source>
</evidence>
<feature type="transmembrane region" description="Helical" evidence="6">
    <location>
        <begin position="405"/>
        <end position="423"/>
    </location>
</feature>
<evidence type="ECO:0000256" key="6">
    <source>
        <dbReference type="SAM" id="Phobius"/>
    </source>
</evidence>
<dbReference type="Pfam" id="PF01943">
    <property type="entry name" value="Polysacc_synt"/>
    <property type="match status" value="1"/>
</dbReference>
<keyword evidence="5 6" id="KW-0472">Membrane</keyword>
<name>A0A1H6MKJ9_9GAMM</name>
<dbReference type="PANTHER" id="PTHR30250:SF26">
    <property type="entry name" value="PSMA PROTEIN"/>
    <property type="match status" value="1"/>
</dbReference>
<accession>A0A1H6MKJ9</accession>
<evidence type="ECO:0000256" key="4">
    <source>
        <dbReference type="ARBA" id="ARBA00022989"/>
    </source>
</evidence>
<evidence type="ECO:0000256" key="1">
    <source>
        <dbReference type="ARBA" id="ARBA00004651"/>
    </source>
</evidence>
<feature type="transmembrane region" description="Helical" evidence="6">
    <location>
        <begin position="307"/>
        <end position="327"/>
    </location>
</feature>
<feature type="transmembrane region" description="Helical" evidence="6">
    <location>
        <begin position="435"/>
        <end position="454"/>
    </location>
</feature>
<feature type="transmembrane region" description="Helical" evidence="6">
    <location>
        <begin position="379"/>
        <end position="399"/>
    </location>
</feature>
<comment type="subcellular location">
    <subcellularLocation>
        <location evidence="1">Cell membrane</location>
        <topology evidence="1">Multi-pass membrane protein</topology>
    </subcellularLocation>
</comment>
<evidence type="ECO:0000313" key="8">
    <source>
        <dbReference type="Proteomes" id="UP000199371"/>
    </source>
</evidence>
<feature type="transmembrane region" description="Helical" evidence="6">
    <location>
        <begin position="347"/>
        <end position="367"/>
    </location>
</feature>
<organism evidence="7 8">
    <name type="scientific">Rheinheimera pacifica</name>
    <dbReference type="NCBI Taxonomy" id="173990"/>
    <lineage>
        <taxon>Bacteria</taxon>
        <taxon>Pseudomonadati</taxon>
        <taxon>Pseudomonadota</taxon>
        <taxon>Gammaproteobacteria</taxon>
        <taxon>Chromatiales</taxon>
        <taxon>Chromatiaceae</taxon>
        <taxon>Rheinheimera</taxon>
    </lineage>
</organism>
<keyword evidence="2" id="KW-1003">Cell membrane</keyword>
<evidence type="ECO:0000256" key="5">
    <source>
        <dbReference type="ARBA" id="ARBA00023136"/>
    </source>
</evidence>
<sequence>MSLRNNIIANYLSQIYVTTIGIIVVPFYIMHMGAEVYGLIGFFVLMQSWLTLMDLGLTPTVVRETARFKGGNLTALYFRQVVRALSIVFWTLAVVGGSALYFLADTIATSWLNIESLAPDVVVFALKVMAITVALRWLSGVFRGIIQGCERLVWLSYFNVVLATFRSVGVIAVMNIWGFTPNIFFTYQLIITILEAVILWSTSRSLLPHIDKDIETIGWSLKPVKSVLKFALTIAFTASIWLLITQTDKMVLSGILSLSEYGYFSLAVLVASGIMIISGPVSNAVLPRMTNLFALNKHSEMLEIYRNSTQLVAIIACSAAITLAFFADHLLYAWTGDEQIVQHVTPILRLYVIGNGLLAITSFPYYLQYAKGNLRYHLNGNLVMAGALIPSLIFASSNYGAIGAGYVWCAINFMFLFFWVAYVHSKIEPGLHVKWLLNDVLVIFIPAAVTGYLLNLFDLQLQSRITSFAILVLCGSLIIIISTIFSSLVRNYFVSIFNQRFG</sequence>
<feature type="transmembrane region" description="Helical" evidence="6">
    <location>
        <begin position="154"/>
        <end position="177"/>
    </location>
</feature>
<proteinExistence type="predicted"/>
<dbReference type="Proteomes" id="UP000199371">
    <property type="component" value="Unassembled WGS sequence"/>
</dbReference>
<feature type="transmembrane region" description="Helical" evidence="6">
    <location>
        <begin position="227"/>
        <end position="244"/>
    </location>
</feature>
<evidence type="ECO:0000256" key="3">
    <source>
        <dbReference type="ARBA" id="ARBA00022692"/>
    </source>
</evidence>
<dbReference type="AlphaFoldDB" id="A0A1H6MKJ9"/>
<feature type="transmembrane region" description="Helical" evidence="6">
    <location>
        <begin position="183"/>
        <end position="207"/>
    </location>
</feature>
<dbReference type="OrthoDB" id="653189at2"/>
<feature type="transmembrane region" description="Helical" evidence="6">
    <location>
        <begin position="124"/>
        <end position="142"/>
    </location>
</feature>